<dbReference type="AlphaFoldDB" id="A0A9X1T647"/>
<keyword evidence="3" id="KW-1185">Reference proteome</keyword>
<dbReference type="RefSeq" id="WP_233721316.1">
    <property type="nucleotide sequence ID" value="NZ_JAJUWU010000023.1"/>
</dbReference>
<dbReference type="Proteomes" id="UP001139035">
    <property type="component" value="Unassembled WGS sequence"/>
</dbReference>
<feature type="signal peptide" evidence="1">
    <location>
        <begin position="1"/>
        <end position="31"/>
    </location>
</feature>
<sequence length="411" mass="42260">MLWAHSSRHGAGPSRSLLSLAFACLATAAAAASPEAERGDESTVIIRPVQIPPANASAPLAPDVSAGMIGALRETAKNWHLPCPGGTARKITIAEADEAAVAALRETGARREPAMTEIAKKMEPAGPLLVYSLAGAGRPDPYTVDPPKIVAELRYRLLDPSSGAVLAQGSDYATGLDGGSCKAGDLSQDAPEADRRAAIACFGQALAAAFPALLTTMPAEVAAAAACPPTFEGARVTVAVDRKHEAALQPLYFEEAVLEGLREVVHSLPQSFPKPAFHQADAALSGRFVGDGTGRTGEADIAEAAADMAGGPSHLLLYEPAAKAETDAFTGLARFDTRITYRLFDVAAGAIVAEGKVESSPDPFTGCAASINGTPAEPLCVQRTVATALQKLATDVGSKVVFALSARSTAQ</sequence>
<evidence type="ECO:0008006" key="4">
    <source>
        <dbReference type="Google" id="ProtNLM"/>
    </source>
</evidence>
<keyword evidence="1" id="KW-0732">Signal</keyword>
<feature type="chain" id="PRO_5040820089" description="Lipoprotein" evidence="1">
    <location>
        <begin position="32"/>
        <end position="411"/>
    </location>
</feature>
<evidence type="ECO:0000313" key="2">
    <source>
        <dbReference type="EMBL" id="MCE7030236.1"/>
    </source>
</evidence>
<reference evidence="2" key="1">
    <citation type="submission" date="2022-01" db="EMBL/GenBank/DDBJ databases">
        <title>Jiella avicenniae sp. nov., a novel endophytic bacterium isolated from bark of Avicennia marina.</title>
        <authorList>
            <person name="Tuo L."/>
        </authorList>
    </citation>
    <scope>NUCLEOTIDE SEQUENCE</scope>
    <source>
        <strain evidence="2">CBK1P-4</strain>
    </source>
</reference>
<name>A0A9X1T647_9HYPH</name>
<evidence type="ECO:0000313" key="3">
    <source>
        <dbReference type="Proteomes" id="UP001139035"/>
    </source>
</evidence>
<accession>A0A9X1T647</accession>
<protein>
    <recommendedName>
        <fullName evidence="4">Lipoprotein</fullName>
    </recommendedName>
</protein>
<comment type="caution">
    <text evidence="2">The sequence shown here is derived from an EMBL/GenBank/DDBJ whole genome shotgun (WGS) entry which is preliminary data.</text>
</comment>
<proteinExistence type="predicted"/>
<evidence type="ECO:0000256" key="1">
    <source>
        <dbReference type="SAM" id="SignalP"/>
    </source>
</evidence>
<gene>
    <name evidence="2" type="ORF">LZD57_19805</name>
</gene>
<organism evidence="2 3">
    <name type="scientific">Jiella avicenniae</name>
    <dbReference type="NCBI Taxonomy" id="2907202"/>
    <lineage>
        <taxon>Bacteria</taxon>
        <taxon>Pseudomonadati</taxon>
        <taxon>Pseudomonadota</taxon>
        <taxon>Alphaproteobacteria</taxon>
        <taxon>Hyphomicrobiales</taxon>
        <taxon>Aurantimonadaceae</taxon>
        <taxon>Jiella</taxon>
    </lineage>
</organism>
<dbReference type="EMBL" id="JAJUWU010000023">
    <property type="protein sequence ID" value="MCE7030236.1"/>
    <property type="molecule type" value="Genomic_DNA"/>
</dbReference>